<protein>
    <submittedName>
        <fullName evidence="1">Uncharacterized protein</fullName>
    </submittedName>
</protein>
<evidence type="ECO:0000313" key="1">
    <source>
        <dbReference type="EMBL" id="EWM20902.1"/>
    </source>
</evidence>
<proteinExistence type="predicted"/>
<sequence length="129" mass="14775">MSNCCNLNVSEGSGEDIFLQQLVRLNRQWARSGEREGEENRPLPNCCTTRCQQRDNAAVDIGSLNHWLKIFRKGSTRVRQPSACTFLKGHVLLLCSTTRPSAVWEVAKDAFPCWEYKRRTRLPGDMTIF</sequence>
<dbReference type="EMBL" id="AZIL01002742">
    <property type="protein sequence ID" value="EWM20902.1"/>
    <property type="molecule type" value="Genomic_DNA"/>
</dbReference>
<reference evidence="1 2" key="1">
    <citation type="journal article" date="2014" name="Mol. Plant">
        <title>Chromosome Scale Genome Assembly and Transcriptome Profiling of Nannochloropsis gaditana in Nitrogen Depletion.</title>
        <authorList>
            <person name="Corteggiani Carpinelli E."/>
            <person name="Telatin A."/>
            <person name="Vitulo N."/>
            <person name="Forcato C."/>
            <person name="D'Angelo M."/>
            <person name="Schiavon R."/>
            <person name="Vezzi A."/>
            <person name="Giacometti G.M."/>
            <person name="Morosinotto T."/>
            <person name="Valle G."/>
        </authorList>
    </citation>
    <scope>NUCLEOTIDE SEQUENCE [LARGE SCALE GENOMIC DNA]</scope>
    <source>
        <strain evidence="1 2">B-31</strain>
    </source>
</reference>
<dbReference type="AlphaFoldDB" id="W7T2A5"/>
<name>W7T2A5_9STRA</name>
<gene>
    <name evidence="1" type="ORF">Naga_100156g5</name>
</gene>
<dbReference type="Proteomes" id="UP000019335">
    <property type="component" value="Unassembled WGS sequence"/>
</dbReference>
<evidence type="ECO:0000313" key="2">
    <source>
        <dbReference type="Proteomes" id="UP000019335"/>
    </source>
</evidence>
<accession>W7T2A5</accession>
<comment type="caution">
    <text evidence="1">The sequence shown here is derived from an EMBL/GenBank/DDBJ whole genome shotgun (WGS) entry which is preliminary data.</text>
</comment>
<keyword evidence="2" id="KW-1185">Reference proteome</keyword>
<organism evidence="1 2">
    <name type="scientific">Nannochloropsis gaditana</name>
    <dbReference type="NCBI Taxonomy" id="72520"/>
    <lineage>
        <taxon>Eukaryota</taxon>
        <taxon>Sar</taxon>
        <taxon>Stramenopiles</taxon>
        <taxon>Ochrophyta</taxon>
        <taxon>Eustigmatophyceae</taxon>
        <taxon>Eustigmatales</taxon>
        <taxon>Monodopsidaceae</taxon>
        <taxon>Nannochloropsis</taxon>
    </lineage>
</organism>